<evidence type="ECO:0000313" key="2">
    <source>
        <dbReference type="Proteomes" id="UP000001194"/>
    </source>
</evidence>
<dbReference type="HOGENOM" id="CLU_2671491_0_0_1"/>
<proteinExistence type="predicted"/>
<dbReference type="GeneID" id="6082972"/>
<evidence type="ECO:0000313" key="1">
    <source>
        <dbReference type="EMBL" id="EDR01951.1"/>
    </source>
</evidence>
<reference evidence="1 2" key="1">
    <citation type="journal article" date="2008" name="Nature">
        <title>The genome of Laccaria bicolor provides insights into mycorrhizal symbiosis.</title>
        <authorList>
            <person name="Martin F."/>
            <person name="Aerts A."/>
            <person name="Ahren D."/>
            <person name="Brun A."/>
            <person name="Danchin E.G.J."/>
            <person name="Duchaussoy F."/>
            <person name="Gibon J."/>
            <person name="Kohler A."/>
            <person name="Lindquist E."/>
            <person name="Pereda V."/>
            <person name="Salamov A."/>
            <person name="Shapiro H.J."/>
            <person name="Wuyts J."/>
            <person name="Blaudez D."/>
            <person name="Buee M."/>
            <person name="Brokstein P."/>
            <person name="Canbaeck B."/>
            <person name="Cohen D."/>
            <person name="Courty P.E."/>
            <person name="Coutinho P.M."/>
            <person name="Delaruelle C."/>
            <person name="Detter J.C."/>
            <person name="Deveau A."/>
            <person name="DiFazio S."/>
            <person name="Duplessis S."/>
            <person name="Fraissinet-Tachet L."/>
            <person name="Lucic E."/>
            <person name="Frey-Klett P."/>
            <person name="Fourrey C."/>
            <person name="Feussner I."/>
            <person name="Gay G."/>
            <person name="Grimwood J."/>
            <person name="Hoegger P.J."/>
            <person name="Jain P."/>
            <person name="Kilaru S."/>
            <person name="Labbe J."/>
            <person name="Lin Y.C."/>
            <person name="Legue V."/>
            <person name="Le Tacon F."/>
            <person name="Marmeisse R."/>
            <person name="Melayah D."/>
            <person name="Montanini B."/>
            <person name="Muratet M."/>
            <person name="Nehls U."/>
            <person name="Niculita-Hirzel H."/>
            <person name="Oudot-Le Secq M.P."/>
            <person name="Peter M."/>
            <person name="Quesneville H."/>
            <person name="Rajashekar B."/>
            <person name="Reich M."/>
            <person name="Rouhier N."/>
            <person name="Schmutz J."/>
            <person name="Yin T."/>
            <person name="Chalot M."/>
            <person name="Henrissat B."/>
            <person name="Kuees U."/>
            <person name="Lucas S."/>
            <person name="Van de Peer Y."/>
            <person name="Podila G.K."/>
            <person name="Polle A."/>
            <person name="Pukkila P.J."/>
            <person name="Richardson P.M."/>
            <person name="Rouze P."/>
            <person name="Sanders I.R."/>
            <person name="Stajich J.E."/>
            <person name="Tunlid A."/>
            <person name="Tuskan G."/>
            <person name="Grigoriev I.V."/>
        </authorList>
    </citation>
    <scope>NUCLEOTIDE SEQUENCE [LARGE SCALE GENOMIC DNA]</scope>
    <source>
        <strain evidence="2">S238N-H82 / ATCC MYA-4686</strain>
    </source>
</reference>
<dbReference type="Proteomes" id="UP000001194">
    <property type="component" value="Unassembled WGS sequence"/>
</dbReference>
<dbReference type="InParanoid" id="B0DTP8"/>
<dbReference type="AlphaFoldDB" id="B0DTP8"/>
<gene>
    <name evidence="1" type="ORF">LACBIDRAFT_310205</name>
</gene>
<dbReference type="EMBL" id="DS547134">
    <property type="protein sequence ID" value="EDR01951.1"/>
    <property type="molecule type" value="Genomic_DNA"/>
</dbReference>
<protein>
    <submittedName>
        <fullName evidence="1">Predicted protein</fullName>
    </submittedName>
</protein>
<dbReference type="RefSeq" id="XP_001887342.1">
    <property type="nucleotide sequence ID" value="XM_001887307.1"/>
</dbReference>
<keyword evidence="2" id="KW-1185">Reference proteome</keyword>
<dbReference type="KEGG" id="lbc:LACBIDRAFT_310205"/>
<accession>B0DTP8</accession>
<sequence>MEAHVSQGRTLSIVTRLHVKNLGIHWNYWLNQSSGICQLCLRSFLEFLVLFPNSSRAWNSLILRMSGLVGLKWRG</sequence>
<organism evidence="2">
    <name type="scientific">Laccaria bicolor (strain S238N-H82 / ATCC MYA-4686)</name>
    <name type="common">Bicoloured deceiver</name>
    <name type="synonym">Laccaria laccata var. bicolor</name>
    <dbReference type="NCBI Taxonomy" id="486041"/>
    <lineage>
        <taxon>Eukaryota</taxon>
        <taxon>Fungi</taxon>
        <taxon>Dikarya</taxon>
        <taxon>Basidiomycota</taxon>
        <taxon>Agaricomycotina</taxon>
        <taxon>Agaricomycetes</taxon>
        <taxon>Agaricomycetidae</taxon>
        <taxon>Agaricales</taxon>
        <taxon>Agaricineae</taxon>
        <taxon>Hydnangiaceae</taxon>
        <taxon>Laccaria</taxon>
    </lineage>
</organism>
<name>B0DTP8_LACBS</name>